<evidence type="ECO:0000313" key="3">
    <source>
        <dbReference type="RefSeq" id="XP_015603914.1"/>
    </source>
</evidence>
<dbReference type="GeneID" id="107271884"/>
<keyword evidence="2" id="KW-1185">Reference proteome</keyword>
<dbReference type="AlphaFoldDB" id="A0AAJ7C7N3"/>
<keyword evidence="1" id="KW-0175">Coiled coil</keyword>
<evidence type="ECO:0000256" key="1">
    <source>
        <dbReference type="SAM" id="Coils"/>
    </source>
</evidence>
<gene>
    <name evidence="3" type="primary">LOC107271884</name>
</gene>
<name>A0AAJ7C7N3_CEPCN</name>
<protein>
    <submittedName>
        <fullName evidence="3">Uncharacterized protein LOC107271884</fullName>
    </submittedName>
</protein>
<feature type="coiled-coil region" evidence="1">
    <location>
        <begin position="755"/>
        <end position="801"/>
    </location>
</feature>
<organism evidence="2 3">
    <name type="scientific">Cephus cinctus</name>
    <name type="common">Wheat stem sawfly</name>
    <dbReference type="NCBI Taxonomy" id="211228"/>
    <lineage>
        <taxon>Eukaryota</taxon>
        <taxon>Metazoa</taxon>
        <taxon>Ecdysozoa</taxon>
        <taxon>Arthropoda</taxon>
        <taxon>Hexapoda</taxon>
        <taxon>Insecta</taxon>
        <taxon>Pterygota</taxon>
        <taxon>Neoptera</taxon>
        <taxon>Endopterygota</taxon>
        <taxon>Hymenoptera</taxon>
        <taxon>Cephoidea</taxon>
        <taxon>Cephidae</taxon>
        <taxon>Cephus</taxon>
    </lineage>
</organism>
<evidence type="ECO:0000313" key="2">
    <source>
        <dbReference type="Proteomes" id="UP000694920"/>
    </source>
</evidence>
<dbReference type="KEGG" id="ccin:107271884"/>
<accession>A0AAJ7C7N3</accession>
<sequence>MEITNTQTWIPGGFTEYMSQPYPREVTASRSGPDTRLTELEQQLEVAETRCGSLKSQLDYMKMIYQGVQTVPADCESKKEIESDKKSIVSESLQAKTSPLESKDLQETVSVVDENYYSLFEDIHKMQEIVKEDTSTGFTQRTPRYDSKYPLLSPKIEKSYSVVDETNEESNTEYQQLRRIKARNITHMLTERTSSPSPKFSCFVEGHETCKEHDVDDANAFQHPYQKHLIEYSKGLQRDIQNTKELIIRSSIEDQEERNDPITALKAESKKQELVLKITGSAENTHTIKRRKIIKSERKHKALSSYSATINKKIANSKIDDTMSVTSKIKRKKGRIKSTNSKSTILTKDTNITVKKDFKKRKQRGHTITIPSTEMPKESRVFPNQLPKSRNDVVEIYHNDAAESGTISLASSKHSRADQQLKHCQSINNAFKIDEKSIPDVSYTHQNERELLQQTEKPESNSKHIQDTQYQSSYNHNTQQVNCHEDYKPKQSNIQNEAMECYKSHHHHRYRSFVDPSYYDPTVIRNYEMPTVASKLKQVSRSYFNRFNFKNIPFVVGTSVTPSHNLGLNIQQVLSIMKTRPMANGITPLLIRKVSKGMKPVSSLFDQINDQYRKSPRDTTVNCNGCLSEKYNNTDKEIMESSKVVNCFQRQTPRIITIPNLQDYCENQRNDMAANCKRSEGTLYEDEKQKGYGLVTKPSVKYDKTIKASRKSITGNPNLTSSTLLKQRQEELNMNNGSCNVHTVPDNTKGIREVLIKLHDQFEEMNTNYEKLQEQVEKTNDKSLTKQIVAIEEELSAKEEEINAVVGLYKEVLALKQQMKLLHERNSFVCVATEAPHNAPAVHLPVHARPQTANPVGFYSMRRGSVIPSITREPSTAIRLAGLLRQIQIFQKQLKLTS</sequence>
<dbReference type="Proteomes" id="UP000694920">
    <property type="component" value="Unplaced"/>
</dbReference>
<reference evidence="3" key="1">
    <citation type="submission" date="2025-08" db="UniProtKB">
        <authorList>
            <consortium name="RefSeq"/>
        </authorList>
    </citation>
    <scope>IDENTIFICATION</scope>
</reference>
<dbReference type="RefSeq" id="XP_015603914.1">
    <property type="nucleotide sequence ID" value="XM_015748428.2"/>
</dbReference>
<proteinExistence type="predicted"/>